<dbReference type="AlphaFoldDB" id="A0A0D7AGJ8"/>
<dbReference type="Pfam" id="PF07890">
    <property type="entry name" value="Rrp15p"/>
    <property type="match status" value="1"/>
</dbReference>
<feature type="compositionally biased region" description="Basic residues" evidence="2">
    <location>
        <begin position="1"/>
        <end position="11"/>
    </location>
</feature>
<comment type="similarity">
    <text evidence="1">Belongs to the RRP15 family.</text>
</comment>
<evidence type="ECO:0000313" key="3">
    <source>
        <dbReference type="EMBL" id="KIY50557.1"/>
    </source>
</evidence>
<feature type="region of interest" description="Disordered" evidence="2">
    <location>
        <begin position="178"/>
        <end position="222"/>
    </location>
</feature>
<dbReference type="InterPro" id="IPR012459">
    <property type="entry name" value="Rrp15"/>
</dbReference>
<dbReference type="OrthoDB" id="20949at2759"/>
<dbReference type="GO" id="GO:0000470">
    <property type="term" value="P:maturation of LSU-rRNA"/>
    <property type="evidence" value="ECO:0007669"/>
    <property type="project" value="TreeGrafter"/>
</dbReference>
<feature type="region of interest" description="Disordered" evidence="2">
    <location>
        <begin position="1"/>
        <end position="89"/>
    </location>
</feature>
<feature type="compositionally biased region" description="Acidic residues" evidence="2">
    <location>
        <begin position="18"/>
        <end position="27"/>
    </location>
</feature>
<dbReference type="Proteomes" id="UP000054144">
    <property type="component" value="Unassembled WGS sequence"/>
</dbReference>
<name>A0A0D7AGJ8_9AGAR</name>
<keyword evidence="4" id="KW-1185">Reference proteome</keyword>
<evidence type="ECO:0000256" key="1">
    <source>
        <dbReference type="ARBA" id="ARBA00007462"/>
    </source>
</evidence>
<dbReference type="PANTHER" id="PTHR13245">
    <property type="entry name" value="RRP15-LIKE PROTEIN"/>
    <property type="match status" value="1"/>
</dbReference>
<evidence type="ECO:0008006" key="5">
    <source>
        <dbReference type="Google" id="ProtNLM"/>
    </source>
</evidence>
<evidence type="ECO:0000256" key="2">
    <source>
        <dbReference type="SAM" id="MobiDB-lite"/>
    </source>
</evidence>
<feature type="compositionally biased region" description="Low complexity" evidence="2">
    <location>
        <begin position="47"/>
        <end position="57"/>
    </location>
</feature>
<protein>
    <recommendedName>
        <fullName evidence="5">Rrp15p-domain-containing protein</fullName>
    </recommendedName>
</protein>
<proteinExistence type="inferred from homology"/>
<feature type="compositionally biased region" description="Basic residues" evidence="2">
    <location>
        <begin position="69"/>
        <end position="82"/>
    </location>
</feature>
<organism evidence="3 4">
    <name type="scientific">Fistulina hepatica ATCC 64428</name>
    <dbReference type="NCBI Taxonomy" id="1128425"/>
    <lineage>
        <taxon>Eukaryota</taxon>
        <taxon>Fungi</taxon>
        <taxon>Dikarya</taxon>
        <taxon>Basidiomycota</taxon>
        <taxon>Agaricomycotina</taxon>
        <taxon>Agaricomycetes</taxon>
        <taxon>Agaricomycetidae</taxon>
        <taxon>Agaricales</taxon>
        <taxon>Fistulinaceae</taxon>
        <taxon>Fistulina</taxon>
    </lineage>
</organism>
<dbReference type="EMBL" id="KN881675">
    <property type="protein sequence ID" value="KIY50557.1"/>
    <property type="molecule type" value="Genomic_DNA"/>
</dbReference>
<gene>
    <name evidence="3" type="ORF">FISHEDRAFT_38999</name>
</gene>
<dbReference type="GO" id="GO:0030687">
    <property type="term" value="C:preribosome, large subunit precursor"/>
    <property type="evidence" value="ECO:0007669"/>
    <property type="project" value="TreeGrafter"/>
</dbReference>
<accession>A0A0D7AGJ8</accession>
<dbReference type="GO" id="GO:0000460">
    <property type="term" value="P:maturation of 5.8S rRNA"/>
    <property type="evidence" value="ECO:0007669"/>
    <property type="project" value="TreeGrafter"/>
</dbReference>
<dbReference type="PANTHER" id="PTHR13245:SF14">
    <property type="entry name" value="RRP15-LIKE PROTEIN"/>
    <property type="match status" value="1"/>
</dbReference>
<evidence type="ECO:0000313" key="4">
    <source>
        <dbReference type="Proteomes" id="UP000054144"/>
    </source>
</evidence>
<reference evidence="3 4" key="1">
    <citation type="journal article" date="2015" name="Fungal Genet. Biol.">
        <title>Evolution of novel wood decay mechanisms in Agaricales revealed by the genome sequences of Fistulina hepatica and Cylindrobasidium torrendii.</title>
        <authorList>
            <person name="Floudas D."/>
            <person name="Held B.W."/>
            <person name="Riley R."/>
            <person name="Nagy L.G."/>
            <person name="Koehler G."/>
            <person name="Ransdell A.S."/>
            <person name="Younus H."/>
            <person name="Chow J."/>
            <person name="Chiniquy J."/>
            <person name="Lipzen A."/>
            <person name="Tritt A."/>
            <person name="Sun H."/>
            <person name="Haridas S."/>
            <person name="LaButti K."/>
            <person name="Ohm R.A."/>
            <person name="Kues U."/>
            <person name="Blanchette R.A."/>
            <person name="Grigoriev I.V."/>
            <person name="Minto R.E."/>
            <person name="Hibbett D.S."/>
        </authorList>
    </citation>
    <scope>NUCLEOTIDE SEQUENCE [LARGE SCALE GENOMIC DNA]</scope>
    <source>
        <strain evidence="3 4">ATCC 64428</strain>
    </source>
</reference>
<sequence>MPVHPHKRRRLSKNEVDVGGDDSETASEGDGGMDASDEMAPHSDKNSASASSSAAADESADDIDVVAHMKNKSKQTSKRKLRATGPSTFGATLQSLLTTDTPTTLPLSLKPSVARKANDQKLERRAKKILQEEKKEHEDKCRITDAIGGWGGESERALKKIAQRGVVKLFNTIQQTQAQAETKMERDKANKGSGKPTLPAPTVDVDSRKVKKKRKDNIIGRGKDVPVEKEDFFSMIRSGGTVSKA</sequence>